<dbReference type="GO" id="GO:0005634">
    <property type="term" value="C:nucleus"/>
    <property type="evidence" value="ECO:0007669"/>
    <property type="project" value="UniProtKB-SubCell"/>
</dbReference>
<protein>
    <submittedName>
        <fullName evidence="7">CSON009472 protein</fullName>
    </submittedName>
</protein>
<dbReference type="Pfam" id="PF01997">
    <property type="entry name" value="Translin"/>
    <property type="match status" value="1"/>
</dbReference>
<feature type="binding site" evidence="6">
    <location>
        <position position="167"/>
    </location>
    <ligand>
        <name>Mg(2+)</name>
        <dbReference type="ChEBI" id="CHEBI:18420"/>
    </ligand>
</feature>
<dbReference type="VEuPathDB" id="VectorBase:CSON009472"/>
<accession>A0A336MZZ8</accession>
<dbReference type="FunFam" id="1.20.58.200:FF:000001">
    <property type="entry name" value="Translin-associated factor X"/>
    <property type="match status" value="1"/>
</dbReference>
<evidence type="ECO:0000256" key="2">
    <source>
        <dbReference type="ARBA" id="ARBA00004496"/>
    </source>
</evidence>
<dbReference type="InterPro" id="IPR016069">
    <property type="entry name" value="Translin_C"/>
</dbReference>
<evidence type="ECO:0000313" key="7">
    <source>
        <dbReference type="EMBL" id="SSX35261.1"/>
    </source>
</evidence>
<keyword evidence="5" id="KW-0539">Nucleus</keyword>
<dbReference type="EMBL" id="UFQT01003764">
    <property type="protein sequence ID" value="SSX35261.1"/>
    <property type="molecule type" value="Genomic_DNA"/>
</dbReference>
<evidence type="ECO:0000256" key="4">
    <source>
        <dbReference type="ARBA" id="ARBA00022490"/>
    </source>
</evidence>
<dbReference type="OMA" id="DTCMETC"/>
<dbReference type="GO" id="GO:0043565">
    <property type="term" value="F:sequence-specific DNA binding"/>
    <property type="evidence" value="ECO:0007669"/>
    <property type="project" value="InterPro"/>
</dbReference>
<keyword evidence="4" id="KW-0963">Cytoplasm</keyword>
<dbReference type="InterPro" id="IPR036081">
    <property type="entry name" value="Translin_sf"/>
</dbReference>
<dbReference type="InterPro" id="IPR002848">
    <property type="entry name" value="Translin_fam"/>
</dbReference>
<dbReference type="CDD" id="cd14820">
    <property type="entry name" value="TRAX"/>
    <property type="match status" value="1"/>
</dbReference>
<evidence type="ECO:0000256" key="3">
    <source>
        <dbReference type="ARBA" id="ARBA00005902"/>
    </source>
</evidence>
<dbReference type="AlphaFoldDB" id="A0A336MZZ8"/>
<keyword evidence="6" id="KW-0460">Magnesium</keyword>
<evidence type="ECO:0000256" key="6">
    <source>
        <dbReference type="PIRSR" id="PIRSR602848-1"/>
    </source>
</evidence>
<gene>
    <name evidence="7" type="primary">CSON009472</name>
</gene>
<dbReference type="GO" id="GO:0046872">
    <property type="term" value="F:metal ion binding"/>
    <property type="evidence" value="ECO:0007669"/>
    <property type="project" value="UniProtKB-KW"/>
</dbReference>
<dbReference type="PANTHER" id="PTHR10741">
    <property type="entry name" value="TRANSLIN AND TRANSLIN ASSOCIATED PROTEIN X"/>
    <property type="match status" value="1"/>
</dbReference>
<reference evidence="7" key="1">
    <citation type="submission" date="2018-07" db="EMBL/GenBank/DDBJ databases">
        <authorList>
            <person name="Quirk P.G."/>
            <person name="Krulwich T.A."/>
        </authorList>
    </citation>
    <scope>NUCLEOTIDE SEQUENCE</scope>
</reference>
<evidence type="ECO:0000256" key="5">
    <source>
        <dbReference type="ARBA" id="ARBA00023242"/>
    </source>
</evidence>
<dbReference type="SUPFAM" id="SSF74784">
    <property type="entry name" value="Translin"/>
    <property type="match status" value="1"/>
</dbReference>
<evidence type="ECO:0000256" key="1">
    <source>
        <dbReference type="ARBA" id="ARBA00004123"/>
    </source>
</evidence>
<proteinExistence type="inferred from homology"/>
<dbReference type="Gene3D" id="1.20.58.190">
    <property type="entry name" value="Translin, domain 1"/>
    <property type="match status" value="1"/>
</dbReference>
<feature type="binding site" evidence="6">
    <location>
        <position position="219"/>
    </location>
    <ligand>
        <name>Mg(2+)</name>
        <dbReference type="ChEBI" id="CHEBI:18420"/>
    </ligand>
</feature>
<dbReference type="GO" id="GO:0005737">
    <property type="term" value="C:cytoplasm"/>
    <property type="evidence" value="ECO:0007669"/>
    <property type="project" value="UniProtKB-SubCell"/>
</dbReference>
<keyword evidence="6" id="KW-0479">Metal-binding</keyword>
<comment type="similarity">
    <text evidence="3">Belongs to the translin family.</text>
</comment>
<dbReference type="Gene3D" id="1.20.58.200">
    <property type="entry name" value="Translin, domain 2"/>
    <property type="match status" value="1"/>
</dbReference>
<organism evidence="7">
    <name type="scientific">Culicoides sonorensis</name>
    <name type="common">Biting midge</name>
    <dbReference type="NCBI Taxonomy" id="179676"/>
    <lineage>
        <taxon>Eukaryota</taxon>
        <taxon>Metazoa</taxon>
        <taxon>Ecdysozoa</taxon>
        <taxon>Arthropoda</taxon>
        <taxon>Hexapoda</taxon>
        <taxon>Insecta</taxon>
        <taxon>Pterygota</taxon>
        <taxon>Neoptera</taxon>
        <taxon>Endopterygota</taxon>
        <taxon>Diptera</taxon>
        <taxon>Nematocera</taxon>
        <taxon>Chironomoidea</taxon>
        <taxon>Ceratopogonidae</taxon>
        <taxon>Ceratopogoninae</taxon>
        <taxon>Culicoides</taxon>
        <taxon>Monoculicoides</taxon>
    </lineage>
</organism>
<comment type="subcellular location">
    <subcellularLocation>
        <location evidence="2">Cytoplasm</location>
    </subcellularLocation>
    <subcellularLocation>
        <location evidence="1">Nucleus</location>
    </subcellularLocation>
</comment>
<sequence length="313" mass="36204">MMAMEENLFYSVLSGVDIQIPPRTSLYVNKFISIEKQNKFENKSFYQFKFLINKIELKMKKGNYKTKEKKTQGNIKDNPILEAFSKISEELDDKHDRDITIESKRIIFLLHTVDPLKNNKEKVLEESETRLKKLADTNFKKIAEELKGKDQYQFLRAFTFGLQEYIEAFTFYDYIKGNNMSSWDVIQNNLVYVDEDQQEIKCLVPKFEHILGLGDLTGEVMRRCINSLGSGDIEECFNACNFLKEINTGFLSIGHISNRDFGQKVFTLKQSVLKCEMVCYNIKVRGGEAAKLGASEHGLFSSVLVKDEDEGFY</sequence>
<name>A0A336MZZ8_CULSO</name>
<dbReference type="InterPro" id="IPR016068">
    <property type="entry name" value="Translin_N"/>
</dbReference>